<dbReference type="InterPro" id="IPR036250">
    <property type="entry name" value="AcylCo_DH-like_C"/>
</dbReference>
<dbReference type="Gene3D" id="2.40.110.10">
    <property type="entry name" value="Butyryl-CoA Dehydrogenase, subunit A, domain 2"/>
    <property type="match status" value="1"/>
</dbReference>
<dbReference type="Gene3D" id="1.10.540.10">
    <property type="entry name" value="Acyl-CoA dehydrogenase/oxidase, N-terminal domain"/>
    <property type="match status" value="1"/>
</dbReference>
<dbReference type="InterPro" id="IPR046373">
    <property type="entry name" value="Acyl-CoA_Oxase/DH_mid-dom_sf"/>
</dbReference>
<accession>A0A7Y0Q454</accession>
<dbReference type="Pfam" id="PF02771">
    <property type="entry name" value="Acyl-CoA_dh_N"/>
    <property type="match status" value="1"/>
</dbReference>
<dbReference type="InterPro" id="IPR037069">
    <property type="entry name" value="AcylCoA_DH/ox_N_sf"/>
</dbReference>
<dbReference type="Pfam" id="PF02770">
    <property type="entry name" value="Acyl-CoA_dh_M"/>
    <property type="match status" value="1"/>
</dbReference>
<evidence type="ECO:0000256" key="5">
    <source>
        <dbReference type="RuleBase" id="RU362125"/>
    </source>
</evidence>
<proteinExistence type="inferred from homology"/>
<feature type="domain" description="Acyl-CoA dehydrogenase/oxidase C-terminal" evidence="6">
    <location>
        <begin position="230"/>
        <end position="359"/>
    </location>
</feature>
<evidence type="ECO:0000256" key="2">
    <source>
        <dbReference type="ARBA" id="ARBA00009347"/>
    </source>
</evidence>
<comment type="similarity">
    <text evidence="2 5">Belongs to the acyl-CoA dehydrogenase family.</text>
</comment>
<dbReference type="InterPro" id="IPR006091">
    <property type="entry name" value="Acyl-CoA_Oxase/DH_mid-dom"/>
</dbReference>
<evidence type="ECO:0000259" key="6">
    <source>
        <dbReference type="Pfam" id="PF00441"/>
    </source>
</evidence>
<sequence>MNQQESQVDEIRRAVRQLCAQFPEEYWRDLDERHAYPEEFIRTLTRDGWLSILIPEEYDGSGLGILEAAVVLEEINRSGGNAAPGHAQMYTMGAILRHGSPEQKQRWLPGIASGDVRLQAFGITEPTAGSDTTNISTFAERQGDYYHVRGQKIFISRVQHSDLMLLITRTTPRDKVLKKTDGLTLMVMDLREQGDRVRVKPIRTMINHETNEVFFDDALVPVENRIGEEGKGFRYLLSGVNAERILVGSECLGDGQYFVDKAVEYAGSRHVFGRPIGQNQGVQFPIAQAYMDLQAAILMRNQAAALFTQGQECGAEANMTKYLASEASWKAANAAMMTFGGYGIAVDYHIERKFREARLPLVAPISNNLVLSYVAQHVLGMPRSY</sequence>
<dbReference type="AlphaFoldDB" id="A0A7Y0Q454"/>
<dbReference type="GO" id="GO:0003995">
    <property type="term" value="F:acyl-CoA dehydrogenase activity"/>
    <property type="evidence" value="ECO:0007669"/>
    <property type="project" value="TreeGrafter"/>
</dbReference>
<dbReference type="GO" id="GO:0050660">
    <property type="term" value="F:flavin adenine dinucleotide binding"/>
    <property type="evidence" value="ECO:0007669"/>
    <property type="project" value="InterPro"/>
</dbReference>
<organism evidence="9 10">
    <name type="scientific">Sulfobacillus harzensis</name>
    <dbReference type="NCBI Taxonomy" id="2729629"/>
    <lineage>
        <taxon>Bacteria</taxon>
        <taxon>Bacillati</taxon>
        <taxon>Bacillota</taxon>
        <taxon>Clostridia</taxon>
        <taxon>Eubacteriales</taxon>
        <taxon>Clostridiales Family XVII. Incertae Sedis</taxon>
        <taxon>Sulfobacillus</taxon>
    </lineage>
</organism>
<dbReference type="Pfam" id="PF00441">
    <property type="entry name" value="Acyl-CoA_dh_1"/>
    <property type="match status" value="1"/>
</dbReference>
<evidence type="ECO:0000256" key="4">
    <source>
        <dbReference type="ARBA" id="ARBA00022827"/>
    </source>
</evidence>
<dbReference type="Gene3D" id="1.20.140.10">
    <property type="entry name" value="Butyryl-CoA Dehydrogenase, subunit A, domain 3"/>
    <property type="match status" value="1"/>
</dbReference>
<feature type="domain" description="Acyl-CoA dehydrogenase/oxidase N-terminal" evidence="8">
    <location>
        <begin position="9"/>
        <end position="115"/>
    </location>
</feature>
<keyword evidence="10" id="KW-1185">Reference proteome</keyword>
<dbReference type="SUPFAM" id="SSF47203">
    <property type="entry name" value="Acyl-CoA dehydrogenase C-terminal domain-like"/>
    <property type="match status" value="1"/>
</dbReference>
<keyword evidence="3 5" id="KW-0285">Flavoprotein</keyword>
<dbReference type="PANTHER" id="PTHR43884">
    <property type="entry name" value="ACYL-COA DEHYDROGENASE"/>
    <property type="match status" value="1"/>
</dbReference>
<evidence type="ECO:0000259" key="8">
    <source>
        <dbReference type="Pfam" id="PF02771"/>
    </source>
</evidence>
<reference evidence="9 10" key="1">
    <citation type="submission" date="2020-04" db="EMBL/GenBank/DDBJ databases">
        <authorList>
            <person name="Zhang R."/>
            <person name="Schippers A."/>
        </authorList>
    </citation>
    <scope>NUCLEOTIDE SEQUENCE [LARGE SCALE GENOMIC DNA]</scope>
    <source>
        <strain evidence="9 10">DSM 109850</strain>
    </source>
</reference>
<keyword evidence="4 5" id="KW-0274">FAD</keyword>
<evidence type="ECO:0000313" key="9">
    <source>
        <dbReference type="EMBL" id="NMP23656.1"/>
    </source>
</evidence>
<dbReference type="SUPFAM" id="SSF56645">
    <property type="entry name" value="Acyl-CoA dehydrogenase NM domain-like"/>
    <property type="match status" value="1"/>
</dbReference>
<evidence type="ECO:0000256" key="1">
    <source>
        <dbReference type="ARBA" id="ARBA00001974"/>
    </source>
</evidence>
<dbReference type="RefSeq" id="WP_169101128.1">
    <property type="nucleotide sequence ID" value="NZ_JABBVZ010000060.1"/>
</dbReference>
<dbReference type="Proteomes" id="UP000533476">
    <property type="component" value="Unassembled WGS sequence"/>
</dbReference>
<comment type="caution">
    <text evidence="9">The sequence shown here is derived from an EMBL/GenBank/DDBJ whole genome shotgun (WGS) entry which is preliminary data.</text>
</comment>
<name>A0A7Y0Q454_9FIRM</name>
<dbReference type="InterPro" id="IPR009075">
    <property type="entry name" value="AcylCo_DH/oxidase_C"/>
</dbReference>
<gene>
    <name evidence="9" type="ORF">HIJ39_15035</name>
</gene>
<dbReference type="InterPro" id="IPR013786">
    <property type="entry name" value="AcylCoA_DH/ox_N"/>
</dbReference>
<dbReference type="PANTHER" id="PTHR43884:SF12">
    <property type="entry name" value="ISOVALERYL-COA DEHYDROGENASE, MITOCHONDRIAL-RELATED"/>
    <property type="match status" value="1"/>
</dbReference>
<evidence type="ECO:0000313" key="10">
    <source>
        <dbReference type="Proteomes" id="UP000533476"/>
    </source>
</evidence>
<dbReference type="EMBL" id="JABBVZ010000060">
    <property type="protein sequence ID" value="NMP23656.1"/>
    <property type="molecule type" value="Genomic_DNA"/>
</dbReference>
<dbReference type="FunFam" id="1.10.540.10:FF:000013">
    <property type="entry name" value="Acyl-CoA dehydrogenase"/>
    <property type="match status" value="1"/>
</dbReference>
<evidence type="ECO:0000259" key="7">
    <source>
        <dbReference type="Pfam" id="PF02770"/>
    </source>
</evidence>
<protein>
    <submittedName>
        <fullName evidence="9">Acyl-CoA/acyl-ACP dehydrogenase</fullName>
    </submittedName>
</protein>
<feature type="domain" description="Acyl-CoA oxidase/dehydrogenase middle" evidence="7">
    <location>
        <begin position="120"/>
        <end position="217"/>
    </location>
</feature>
<evidence type="ECO:0000256" key="3">
    <source>
        <dbReference type="ARBA" id="ARBA00022630"/>
    </source>
</evidence>
<dbReference type="InterPro" id="IPR009100">
    <property type="entry name" value="AcylCoA_DH/oxidase_NM_dom_sf"/>
</dbReference>
<keyword evidence="5" id="KW-0560">Oxidoreductase</keyword>
<dbReference type="FunFam" id="1.20.140.10:FF:000012">
    <property type="entry name" value="Acyl-CoA dehydrogenase fadE12"/>
    <property type="match status" value="1"/>
</dbReference>
<comment type="cofactor">
    <cofactor evidence="1 5">
        <name>FAD</name>
        <dbReference type="ChEBI" id="CHEBI:57692"/>
    </cofactor>
</comment>